<sequence length="86" mass="9689">MPNFLSATVFIVGLALINLAIIALNDSLHSKALSFFGNTVGIGLLFPAVLLYIERKEHFNLRRYAYFAIMTTIAVSIITYLFVMRF</sequence>
<proteinExistence type="predicted"/>
<keyword evidence="1" id="KW-1133">Transmembrane helix</keyword>
<feature type="transmembrane region" description="Helical" evidence="1">
    <location>
        <begin position="35"/>
        <end position="53"/>
    </location>
</feature>
<name>A0A0R1N2K2_9LACO</name>
<organism evidence="2 3">
    <name type="scientific">Schleiferilactobacillus perolens DSM 12744</name>
    <dbReference type="NCBI Taxonomy" id="1423792"/>
    <lineage>
        <taxon>Bacteria</taxon>
        <taxon>Bacillati</taxon>
        <taxon>Bacillota</taxon>
        <taxon>Bacilli</taxon>
        <taxon>Lactobacillales</taxon>
        <taxon>Lactobacillaceae</taxon>
        <taxon>Schleiferilactobacillus</taxon>
    </lineage>
</organism>
<comment type="caution">
    <text evidence="2">The sequence shown here is derived from an EMBL/GenBank/DDBJ whole genome shotgun (WGS) entry which is preliminary data.</text>
</comment>
<keyword evidence="1" id="KW-0472">Membrane</keyword>
<reference evidence="2 3" key="1">
    <citation type="journal article" date="2015" name="Genome Announc.">
        <title>Expanding the biotechnology potential of lactobacilli through comparative genomics of 213 strains and associated genera.</title>
        <authorList>
            <person name="Sun Z."/>
            <person name="Harris H.M."/>
            <person name="McCann A."/>
            <person name="Guo C."/>
            <person name="Argimon S."/>
            <person name="Zhang W."/>
            <person name="Yang X."/>
            <person name="Jeffery I.B."/>
            <person name="Cooney J.C."/>
            <person name="Kagawa T.F."/>
            <person name="Liu W."/>
            <person name="Song Y."/>
            <person name="Salvetti E."/>
            <person name="Wrobel A."/>
            <person name="Rasinkangas P."/>
            <person name="Parkhill J."/>
            <person name="Rea M.C."/>
            <person name="O'Sullivan O."/>
            <person name="Ritari J."/>
            <person name="Douillard F.P."/>
            <person name="Paul Ross R."/>
            <person name="Yang R."/>
            <person name="Briner A.E."/>
            <person name="Felis G.E."/>
            <person name="de Vos W.M."/>
            <person name="Barrangou R."/>
            <person name="Klaenhammer T.R."/>
            <person name="Caufield P.W."/>
            <person name="Cui Y."/>
            <person name="Zhang H."/>
            <person name="O'Toole P.W."/>
        </authorList>
    </citation>
    <scope>NUCLEOTIDE SEQUENCE [LARGE SCALE GENOMIC DNA]</scope>
    <source>
        <strain evidence="2 3">DSM 12744</strain>
    </source>
</reference>
<dbReference type="STRING" id="1423792.FD09_GL000127"/>
<accession>A0A0R1N2K2</accession>
<keyword evidence="1" id="KW-0812">Transmembrane</keyword>
<feature type="transmembrane region" description="Helical" evidence="1">
    <location>
        <begin position="65"/>
        <end position="83"/>
    </location>
</feature>
<evidence type="ECO:0000313" key="2">
    <source>
        <dbReference type="EMBL" id="KRL14479.1"/>
    </source>
</evidence>
<gene>
    <name evidence="2" type="ORF">FD09_GL000127</name>
</gene>
<dbReference type="EMBL" id="AZEC01000001">
    <property type="protein sequence ID" value="KRL14479.1"/>
    <property type="molecule type" value="Genomic_DNA"/>
</dbReference>
<dbReference type="PATRIC" id="fig|1423792.3.peg.130"/>
<dbReference type="Proteomes" id="UP000051330">
    <property type="component" value="Unassembled WGS sequence"/>
</dbReference>
<protein>
    <submittedName>
        <fullName evidence="2">Uncharacterized protein</fullName>
    </submittedName>
</protein>
<dbReference type="AlphaFoldDB" id="A0A0R1N2K2"/>
<evidence type="ECO:0000313" key="3">
    <source>
        <dbReference type="Proteomes" id="UP000051330"/>
    </source>
</evidence>
<evidence type="ECO:0000256" key="1">
    <source>
        <dbReference type="SAM" id="Phobius"/>
    </source>
</evidence>
<keyword evidence="3" id="KW-1185">Reference proteome</keyword>